<protein>
    <submittedName>
        <fullName evidence="2">Uncharacterized protein</fullName>
    </submittedName>
</protein>
<organism evidence="2 3">
    <name type="scientific">Dorcoceras hygrometricum</name>
    <dbReference type="NCBI Taxonomy" id="472368"/>
    <lineage>
        <taxon>Eukaryota</taxon>
        <taxon>Viridiplantae</taxon>
        <taxon>Streptophyta</taxon>
        <taxon>Embryophyta</taxon>
        <taxon>Tracheophyta</taxon>
        <taxon>Spermatophyta</taxon>
        <taxon>Magnoliopsida</taxon>
        <taxon>eudicotyledons</taxon>
        <taxon>Gunneridae</taxon>
        <taxon>Pentapetalae</taxon>
        <taxon>asterids</taxon>
        <taxon>lamiids</taxon>
        <taxon>Lamiales</taxon>
        <taxon>Gesneriaceae</taxon>
        <taxon>Didymocarpoideae</taxon>
        <taxon>Trichosporeae</taxon>
        <taxon>Loxocarpinae</taxon>
        <taxon>Dorcoceras</taxon>
    </lineage>
</organism>
<dbReference type="AlphaFoldDB" id="A0A2Z7ADN6"/>
<dbReference type="EMBL" id="KV016795">
    <property type="protein sequence ID" value="KZV19157.1"/>
    <property type="molecule type" value="Genomic_DNA"/>
</dbReference>
<name>A0A2Z7ADN6_9LAMI</name>
<gene>
    <name evidence="2" type="ORF">F511_10048</name>
</gene>
<reference evidence="2 3" key="1">
    <citation type="journal article" date="2015" name="Proc. Natl. Acad. Sci. U.S.A.">
        <title>The resurrection genome of Boea hygrometrica: A blueprint for survival of dehydration.</title>
        <authorList>
            <person name="Xiao L."/>
            <person name="Yang G."/>
            <person name="Zhang L."/>
            <person name="Yang X."/>
            <person name="Zhao S."/>
            <person name="Ji Z."/>
            <person name="Zhou Q."/>
            <person name="Hu M."/>
            <person name="Wang Y."/>
            <person name="Chen M."/>
            <person name="Xu Y."/>
            <person name="Jin H."/>
            <person name="Xiao X."/>
            <person name="Hu G."/>
            <person name="Bao F."/>
            <person name="Hu Y."/>
            <person name="Wan P."/>
            <person name="Li L."/>
            <person name="Deng X."/>
            <person name="Kuang T."/>
            <person name="Xiang C."/>
            <person name="Zhu J.K."/>
            <person name="Oliver M.J."/>
            <person name="He Y."/>
        </authorList>
    </citation>
    <scope>NUCLEOTIDE SEQUENCE [LARGE SCALE GENOMIC DNA]</scope>
    <source>
        <strain evidence="3">cv. XS01</strain>
    </source>
</reference>
<evidence type="ECO:0000313" key="2">
    <source>
        <dbReference type="EMBL" id="KZV19157.1"/>
    </source>
</evidence>
<dbReference type="Proteomes" id="UP000250235">
    <property type="component" value="Unassembled WGS sequence"/>
</dbReference>
<evidence type="ECO:0000313" key="3">
    <source>
        <dbReference type="Proteomes" id="UP000250235"/>
    </source>
</evidence>
<sequence>MSNTRPKQPHGKSNKVKPQYEEQHNMQLSNKACNLKMHYAMHTKYKETPGLKRLFNNWENHIHKTNQQLEEQGSQKQLDSRRTGMDAAHVREWGLPSHSITRVTSSKLEPFNPLVPKLMRVWELPTPSQSITIESVGATHSFSLWHNRECGSYPLRLRPSQQNYLLKAVNTSSECVPYADLGNYLGTAHSSQLTARYTSRSSRQLLQVQQLMTTTRRLQSEPKLNLDRKSWNPTHAASRRSPMYSLLSTPNCPVYSSARTCYQLSHQTARIPTDHALTTAQALNCYSSNRSPSRLVYALDQLASLLIVMTSSLLLTAISIICADVITAGVLTSYLSGTCAWLQPVFQEPGASRLIAVATSIRSTNRSETPSSDCTRSPDEISTIGFSSKKLAGTNSGEVGGGGGGARRAAAAARRGKRGEGGRGG</sequence>
<feature type="region of interest" description="Disordered" evidence="1">
    <location>
        <begin position="1"/>
        <end position="20"/>
    </location>
</feature>
<proteinExistence type="predicted"/>
<accession>A0A2Z7ADN6</accession>
<feature type="region of interest" description="Disordered" evidence="1">
    <location>
        <begin position="388"/>
        <end position="425"/>
    </location>
</feature>
<evidence type="ECO:0000256" key="1">
    <source>
        <dbReference type="SAM" id="MobiDB-lite"/>
    </source>
</evidence>
<keyword evidence="3" id="KW-1185">Reference proteome</keyword>